<organism evidence="1 2">
    <name type="scientific">Huso huso</name>
    <name type="common">Beluga</name>
    <name type="synonym">Acipenser huso</name>
    <dbReference type="NCBI Taxonomy" id="61971"/>
    <lineage>
        <taxon>Eukaryota</taxon>
        <taxon>Metazoa</taxon>
        <taxon>Chordata</taxon>
        <taxon>Craniata</taxon>
        <taxon>Vertebrata</taxon>
        <taxon>Euteleostomi</taxon>
        <taxon>Actinopterygii</taxon>
        <taxon>Chondrostei</taxon>
        <taxon>Acipenseriformes</taxon>
        <taxon>Acipenseridae</taxon>
        <taxon>Huso</taxon>
    </lineage>
</organism>
<protein>
    <submittedName>
        <fullName evidence="1">Renalase-like</fullName>
    </submittedName>
</protein>
<keyword evidence="2" id="KW-1185">Reference proteome</keyword>
<comment type="caution">
    <text evidence="1">The sequence shown here is derived from an EMBL/GenBank/DDBJ whole genome shotgun (WGS) entry which is preliminary data.</text>
</comment>
<proteinExistence type="predicted"/>
<dbReference type="Gene3D" id="3.90.660.10">
    <property type="match status" value="1"/>
</dbReference>
<dbReference type="InterPro" id="IPR036188">
    <property type="entry name" value="FAD/NAD-bd_sf"/>
</dbReference>
<reference evidence="1 2" key="1">
    <citation type="submission" date="2021-05" db="EMBL/GenBank/DDBJ databases">
        <authorList>
            <person name="Zahm M."/>
            <person name="Klopp C."/>
            <person name="Cabau C."/>
            <person name="Kuhl H."/>
            <person name="Suciu R."/>
            <person name="Ciorpac M."/>
            <person name="Holostenco D."/>
            <person name="Gessner J."/>
            <person name="Wuertz S."/>
            <person name="Hohne C."/>
            <person name="Stock M."/>
            <person name="Gislard M."/>
            <person name="Lluch J."/>
            <person name="Milhes M."/>
            <person name="Lampietro C."/>
            <person name="Lopez Roques C."/>
            <person name="Donnadieu C."/>
            <person name="Du K."/>
            <person name="Schartl M."/>
            <person name="Guiguen Y."/>
        </authorList>
    </citation>
    <scope>NUCLEOTIDE SEQUENCE [LARGE SCALE GENOMIC DNA]</scope>
    <source>
        <strain evidence="1">Hh-F2</strain>
        <tissue evidence="1">Blood</tissue>
    </source>
</reference>
<name>A0ABR0ZB32_HUSHU</name>
<dbReference type="PANTHER" id="PTHR23357:SF1">
    <property type="entry name" value="RENALASE"/>
    <property type="match status" value="1"/>
</dbReference>
<dbReference type="Pfam" id="PF13450">
    <property type="entry name" value="NAD_binding_8"/>
    <property type="match status" value="1"/>
</dbReference>
<accession>A0ABR0ZB32</accession>
<evidence type="ECO:0000313" key="1">
    <source>
        <dbReference type="EMBL" id="KAK6482018.1"/>
    </source>
</evidence>
<dbReference type="PANTHER" id="PTHR23357">
    <property type="entry name" value="RENALASE"/>
    <property type="match status" value="1"/>
</dbReference>
<gene>
    <name evidence="1" type="ORF">HHUSO_G16563</name>
</gene>
<dbReference type="Proteomes" id="UP001369086">
    <property type="component" value="Unassembled WGS sequence"/>
</dbReference>
<dbReference type="InterPro" id="IPR040174">
    <property type="entry name" value="RNLS"/>
</dbReference>
<dbReference type="Gene3D" id="3.50.50.60">
    <property type="entry name" value="FAD/NAD(P)-binding domain"/>
    <property type="match status" value="1"/>
</dbReference>
<evidence type="ECO:0000313" key="2">
    <source>
        <dbReference type="Proteomes" id="UP001369086"/>
    </source>
</evidence>
<sequence>MGQYSCNVPSIDSRCRAHRQPVCLPALRREMHSNTHIVVWDKARGPGGRTRQQAEVLINDPTCTADLGAQYITATPYCSSKISSFYEELLAHSILKPLTAPVEGMVMKEDGSCNFITPRGISYIVKHYLGESAGAEVFFNYHVTHIHLKDENWEVCRKSGAPYHARPTNPPAARGP</sequence>
<dbReference type="EMBL" id="JAHFZB010000014">
    <property type="protein sequence ID" value="KAK6482018.1"/>
    <property type="molecule type" value="Genomic_DNA"/>
</dbReference>